<name>A0A364K3H4_9BACL</name>
<evidence type="ECO:0000313" key="6">
    <source>
        <dbReference type="EMBL" id="RAL23387.1"/>
    </source>
</evidence>
<feature type="transmembrane region" description="Helical" evidence="5">
    <location>
        <begin position="6"/>
        <end position="23"/>
    </location>
</feature>
<feature type="transmembrane region" description="Helical" evidence="5">
    <location>
        <begin position="62"/>
        <end position="80"/>
    </location>
</feature>
<dbReference type="Pfam" id="PF07457">
    <property type="entry name" value="DUF1516"/>
    <property type="match status" value="1"/>
</dbReference>
<dbReference type="GO" id="GO:0005886">
    <property type="term" value="C:plasma membrane"/>
    <property type="evidence" value="ECO:0007669"/>
    <property type="project" value="UniProtKB-SubCell"/>
</dbReference>
<dbReference type="RefSeq" id="WP_113659372.1">
    <property type="nucleotide sequence ID" value="NZ_KZ845668.1"/>
</dbReference>
<dbReference type="HAMAP" id="MF_01536">
    <property type="entry name" value="UPF0344"/>
    <property type="match status" value="1"/>
</dbReference>
<dbReference type="EMBL" id="QJKK01000006">
    <property type="protein sequence ID" value="RAL23387.1"/>
    <property type="molecule type" value="Genomic_DNA"/>
</dbReference>
<evidence type="ECO:0000256" key="5">
    <source>
        <dbReference type="HAMAP-Rule" id="MF_01536"/>
    </source>
</evidence>
<proteinExistence type="inferred from homology"/>
<sequence>MTHMHFTAWIILLILFFVTLPKPKPPKSLHMIIRLFYLIVIATGLDLVFRFQVFSLGSTGEYIGKIILGILVIGFMEMVLVKKSKGQPVKGFLIGFWITLILVILLGLRLPLGFRFF</sequence>
<keyword evidence="1 5" id="KW-1003">Cell membrane</keyword>
<dbReference type="Proteomes" id="UP000251213">
    <property type="component" value="Unassembled WGS sequence"/>
</dbReference>
<keyword evidence="7" id="KW-1185">Reference proteome</keyword>
<protein>
    <recommendedName>
        <fullName evidence="5">UPF0344 protein DL897_11910</fullName>
    </recommendedName>
</protein>
<gene>
    <name evidence="6" type="ORF">DL897_11910</name>
</gene>
<keyword evidence="4 5" id="KW-0472">Membrane</keyword>
<comment type="subcellular location">
    <subcellularLocation>
        <location evidence="5">Cell membrane</location>
        <topology evidence="5">Multi-pass membrane protein</topology>
    </subcellularLocation>
</comment>
<evidence type="ECO:0000256" key="1">
    <source>
        <dbReference type="ARBA" id="ARBA00022475"/>
    </source>
</evidence>
<evidence type="ECO:0000256" key="4">
    <source>
        <dbReference type="ARBA" id="ARBA00023136"/>
    </source>
</evidence>
<feature type="transmembrane region" description="Helical" evidence="5">
    <location>
        <begin position="92"/>
        <end position="112"/>
    </location>
</feature>
<accession>A0A364K3H4</accession>
<reference evidence="6 7" key="2">
    <citation type="submission" date="2018-06" db="EMBL/GenBank/DDBJ databases">
        <authorList>
            <person name="Zhirakovskaya E."/>
        </authorList>
    </citation>
    <scope>NUCLEOTIDE SEQUENCE [LARGE SCALE GENOMIC DNA]</scope>
    <source>
        <strain evidence="6 7">FBKL4.011</strain>
    </source>
</reference>
<evidence type="ECO:0000256" key="3">
    <source>
        <dbReference type="ARBA" id="ARBA00022989"/>
    </source>
</evidence>
<feature type="transmembrane region" description="Helical" evidence="5">
    <location>
        <begin position="35"/>
        <end position="56"/>
    </location>
</feature>
<organism evidence="6 7">
    <name type="scientific">Thermoflavimicrobium daqui</name>
    <dbReference type="NCBI Taxonomy" id="2137476"/>
    <lineage>
        <taxon>Bacteria</taxon>
        <taxon>Bacillati</taxon>
        <taxon>Bacillota</taxon>
        <taxon>Bacilli</taxon>
        <taxon>Bacillales</taxon>
        <taxon>Thermoactinomycetaceae</taxon>
        <taxon>Thermoflavimicrobium</taxon>
    </lineage>
</organism>
<evidence type="ECO:0000313" key="7">
    <source>
        <dbReference type="Proteomes" id="UP000251213"/>
    </source>
</evidence>
<keyword evidence="2 5" id="KW-0812">Transmembrane</keyword>
<dbReference type="InterPro" id="IPR010899">
    <property type="entry name" value="UPF0344"/>
</dbReference>
<keyword evidence="3 5" id="KW-1133">Transmembrane helix</keyword>
<dbReference type="AlphaFoldDB" id="A0A364K3H4"/>
<reference evidence="6 7" key="1">
    <citation type="submission" date="2018-06" db="EMBL/GenBank/DDBJ databases">
        <title>Thermoflavimicrobium daqus sp. nov., a thermophilic microbe isolated from Moutai-flavour Daqu.</title>
        <authorList>
            <person name="Wang X."/>
            <person name="Zhou H."/>
        </authorList>
    </citation>
    <scope>NUCLEOTIDE SEQUENCE [LARGE SCALE GENOMIC DNA]</scope>
    <source>
        <strain evidence="6 7">FBKL4.011</strain>
    </source>
</reference>
<dbReference type="OrthoDB" id="2365314at2"/>
<comment type="caution">
    <text evidence="6">The sequence shown here is derived from an EMBL/GenBank/DDBJ whole genome shotgun (WGS) entry which is preliminary data.</text>
</comment>
<comment type="similarity">
    <text evidence="5">Belongs to the UPF0344 family.</text>
</comment>
<evidence type="ECO:0000256" key="2">
    <source>
        <dbReference type="ARBA" id="ARBA00022692"/>
    </source>
</evidence>